<dbReference type="Pfam" id="PF13193">
    <property type="entry name" value="AMP-binding_C"/>
    <property type="match status" value="1"/>
</dbReference>
<evidence type="ECO:0000259" key="1">
    <source>
        <dbReference type="Pfam" id="PF00501"/>
    </source>
</evidence>
<dbReference type="KEGG" id="pus:CKA81_12840"/>
<dbReference type="Gene3D" id="3.40.50.12780">
    <property type="entry name" value="N-terminal domain of ligase-like"/>
    <property type="match status" value="1"/>
</dbReference>
<evidence type="ECO:0000313" key="3">
    <source>
        <dbReference type="EMBL" id="QAA94621.1"/>
    </source>
</evidence>
<accession>A0A410GEA5</accession>
<dbReference type="InterPro" id="IPR020845">
    <property type="entry name" value="AMP-binding_CS"/>
</dbReference>
<dbReference type="Pfam" id="PF00501">
    <property type="entry name" value="AMP-binding"/>
    <property type="match status" value="1"/>
</dbReference>
<dbReference type="PANTHER" id="PTHR43767">
    <property type="entry name" value="LONG-CHAIN-FATTY-ACID--COA LIGASE"/>
    <property type="match status" value="1"/>
</dbReference>
<sequence length="547" mass="59738">MTQQSNHRDELNTIYGLLAHRAATLRNLPFIAFGDVQWSYAQTLANAETTARSLMELGCERGARVAMMVENRPEFISAWFGTALAGGVHVPINLEYRGDILRHVLSDITATILICEDYLLSNVLAVMKESQHGMRTIVVLGTAPDAIAYTDVRIIAWSEFVEAGTAATPKEFRKRLPGDLGAILLTSGTTGVSKGVMVSDKHCIYHGREAAQAYGMTSADVMYTCLPLFHGNAEWATVLCALSAGASVAVSKRFSASRFWEQVRKAGATQIAFLGTMLHILMGQPESEADRSHRVRIGTSVPCPPDVMVAFERRFGFPLLETFGTTETKRILSNLHYRRRIGSAGLPTPSSTVEIHDAQGWPAPIGTVGELAYRPKEPGILTLGYLNRPDATLESLRNGWWYTGDLAWQDSDGFVYFAGRKKDALRRRGENVSAFEVERALITHADVLLVAVVAAPSALSEDEILAVVVRKNGSVITEAEIFAHANERLPSFMVPRFIAFVDELPQTPTGKIAKEGLAKQVMQQTVWDCEAAGISATKAGQAAKLQC</sequence>
<dbReference type="InterPro" id="IPR025110">
    <property type="entry name" value="AMP-bd_C"/>
</dbReference>
<dbReference type="EMBL" id="CP022987">
    <property type="protein sequence ID" value="QAA94621.1"/>
    <property type="molecule type" value="Genomic_DNA"/>
</dbReference>
<evidence type="ECO:0000313" key="4">
    <source>
        <dbReference type="Proteomes" id="UP000283474"/>
    </source>
</evidence>
<reference evidence="3 4" key="1">
    <citation type="submission" date="2017-08" db="EMBL/GenBank/DDBJ databases">
        <authorList>
            <person name="Park S.-J."/>
            <person name="Kim H."/>
        </authorList>
    </citation>
    <scope>NUCLEOTIDE SEQUENCE [LARGE SCALE GENOMIC DNA]</scope>
    <source>
        <strain evidence="4">ye3</strain>
    </source>
</reference>
<gene>
    <name evidence="3" type="ORF">CKA81_12840</name>
</gene>
<dbReference type="PANTHER" id="PTHR43767:SF1">
    <property type="entry name" value="NONRIBOSOMAL PEPTIDE SYNTHASE PES1 (EUROFUNG)-RELATED"/>
    <property type="match status" value="1"/>
</dbReference>
<dbReference type="Proteomes" id="UP000283474">
    <property type="component" value="Chromosome"/>
</dbReference>
<feature type="domain" description="AMP-binding enzyme C-terminal" evidence="2">
    <location>
        <begin position="436"/>
        <end position="511"/>
    </location>
</feature>
<dbReference type="RefSeq" id="WP_128355618.1">
    <property type="nucleotide sequence ID" value="NZ_CP022987.1"/>
</dbReference>
<dbReference type="InterPro" id="IPR045851">
    <property type="entry name" value="AMP-bd_C_sf"/>
</dbReference>
<organism evidence="3 4">
    <name type="scientific">Pollutimonas thiosulfatoxidans</name>
    <dbReference type="NCBI Taxonomy" id="2028345"/>
    <lineage>
        <taxon>Bacteria</taxon>
        <taxon>Pseudomonadati</taxon>
        <taxon>Pseudomonadota</taxon>
        <taxon>Betaproteobacteria</taxon>
        <taxon>Burkholderiales</taxon>
        <taxon>Alcaligenaceae</taxon>
        <taxon>Pollutimonas</taxon>
    </lineage>
</organism>
<dbReference type="AlphaFoldDB" id="A0A410GEA5"/>
<dbReference type="PROSITE" id="PS00455">
    <property type="entry name" value="AMP_BINDING"/>
    <property type="match status" value="1"/>
</dbReference>
<dbReference type="Gene3D" id="3.30.300.30">
    <property type="match status" value="1"/>
</dbReference>
<protein>
    <recommendedName>
        <fullName evidence="5">ATP-dependent acyl-CoA ligase</fullName>
    </recommendedName>
</protein>
<dbReference type="GO" id="GO:0016878">
    <property type="term" value="F:acid-thiol ligase activity"/>
    <property type="evidence" value="ECO:0007669"/>
    <property type="project" value="UniProtKB-ARBA"/>
</dbReference>
<proteinExistence type="predicted"/>
<dbReference type="InterPro" id="IPR000873">
    <property type="entry name" value="AMP-dep_synth/lig_dom"/>
</dbReference>
<name>A0A410GEA5_9BURK</name>
<dbReference type="InterPro" id="IPR050237">
    <property type="entry name" value="ATP-dep_AMP-bd_enzyme"/>
</dbReference>
<evidence type="ECO:0000259" key="2">
    <source>
        <dbReference type="Pfam" id="PF13193"/>
    </source>
</evidence>
<dbReference type="SUPFAM" id="SSF56801">
    <property type="entry name" value="Acetyl-CoA synthetase-like"/>
    <property type="match status" value="1"/>
</dbReference>
<keyword evidence="4" id="KW-1185">Reference proteome</keyword>
<dbReference type="InterPro" id="IPR042099">
    <property type="entry name" value="ANL_N_sf"/>
</dbReference>
<feature type="domain" description="AMP-dependent synthetase/ligase" evidence="1">
    <location>
        <begin position="19"/>
        <end position="376"/>
    </location>
</feature>
<evidence type="ECO:0008006" key="5">
    <source>
        <dbReference type="Google" id="ProtNLM"/>
    </source>
</evidence>
<dbReference type="OrthoDB" id="9766486at2"/>